<dbReference type="PROSITE" id="PS00463">
    <property type="entry name" value="ZN2_CY6_FUNGAL_1"/>
    <property type="match status" value="1"/>
</dbReference>
<reference evidence="3" key="1">
    <citation type="submission" date="2023-03" db="EMBL/GenBank/DDBJ databases">
        <title>Massive genome expansion in bonnet fungi (Mycena s.s.) driven by repeated elements and novel gene families across ecological guilds.</title>
        <authorList>
            <consortium name="Lawrence Berkeley National Laboratory"/>
            <person name="Harder C.B."/>
            <person name="Miyauchi S."/>
            <person name="Viragh M."/>
            <person name="Kuo A."/>
            <person name="Thoen E."/>
            <person name="Andreopoulos B."/>
            <person name="Lu D."/>
            <person name="Skrede I."/>
            <person name="Drula E."/>
            <person name="Henrissat B."/>
            <person name="Morin E."/>
            <person name="Kohler A."/>
            <person name="Barry K."/>
            <person name="LaButti K."/>
            <person name="Morin E."/>
            <person name="Salamov A."/>
            <person name="Lipzen A."/>
            <person name="Mereny Z."/>
            <person name="Hegedus B."/>
            <person name="Baldrian P."/>
            <person name="Stursova M."/>
            <person name="Weitz H."/>
            <person name="Taylor A."/>
            <person name="Grigoriev I.V."/>
            <person name="Nagy L.G."/>
            <person name="Martin F."/>
            <person name="Kauserud H."/>
        </authorList>
    </citation>
    <scope>NUCLEOTIDE SEQUENCE</scope>
    <source>
        <strain evidence="3">CBHHK182m</strain>
    </source>
</reference>
<feature type="compositionally biased region" description="Low complexity" evidence="1">
    <location>
        <begin position="14"/>
        <end position="24"/>
    </location>
</feature>
<evidence type="ECO:0000313" key="3">
    <source>
        <dbReference type="EMBL" id="KAJ7733661.1"/>
    </source>
</evidence>
<evidence type="ECO:0000256" key="1">
    <source>
        <dbReference type="SAM" id="MobiDB-lite"/>
    </source>
</evidence>
<dbReference type="SUPFAM" id="SSF57701">
    <property type="entry name" value="Zn2/Cys6 DNA-binding domain"/>
    <property type="match status" value="1"/>
</dbReference>
<name>A0AAD7MWG0_9AGAR</name>
<dbReference type="Proteomes" id="UP001215598">
    <property type="component" value="Unassembled WGS sequence"/>
</dbReference>
<dbReference type="InterPro" id="IPR001138">
    <property type="entry name" value="Zn2Cys6_DnaBD"/>
</dbReference>
<proteinExistence type="predicted"/>
<organism evidence="3 4">
    <name type="scientific">Mycena metata</name>
    <dbReference type="NCBI Taxonomy" id="1033252"/>
    <lineage>
        <taxon>Eukaryota</taxon>
        <taxon>Fungi</taxon>
        <taxon>Dikarya</taxon>
        <taxon>Basidiomycota</taxon>
        <taxon>Agaricomycotina</taxon>
        <taxon>Agaricomycetes</taxon>
        <taxon>Agaricomycetidae</taxon>
        <taxon>Agaricales</taxon>
        <taxon>Marasmiineae</taxon>
        <taxon>Mycenaceae</taxon>
        <taxon>Mycena</taxon>
    </lineage>
</organism>
<sequence>MFKPRGLDSKLQHAAARARTASTSDPNPRLSDQLAQWSFEGGITSYTNYYENPLLDSPFTLGLGRGDHGIASSADIQDFMNCPPVTGGYSDPSYVFPTSTDNLLAPSDGFNYVSAPSPAGSGTSSGSVSGHETLERHPCLEYETPPSKDTHRPFPGRGKAPNSMYSAAPHLRHNTETAFRPTPEWPVPQLQHDTHWGTAPSYLPYISQKNRGGVPQISPYPQYNVVERLPTAEELKNWPQVFNSLKGTTVAKKPTLACHFCRSRKIGCIRPGEEEVDQTCNQCVRRKRVCVYPLESRRGQHARRRRSDKPSTPPPTQPRPAEGVRP</sequence>
<dbReference type="SMART" id="SM00066">
    <property type="entry name" value="GAL4"/>
    <property type="match status" value="1"/>
</dbReference>
<keyword evidence="4" id="KW-1185">Reference proteome</keyword>
<feature type="compositionally biased region" description="Basic and acidic residues" evidence="1">
    <location>
        <begin position="1"/>
        <end position="11"/>
    </location>
</feature>
<dbReference type="AlphaFoldDB" id="A0AAD7MWG0"/>
<protein>
    <recommendedName>
        <fullName evidence="2">Zn(2)-C6 fungal-type domain-containing protein</fullName>
    </recommendedName>
</protein>
<accession>A0AAD7MWG0</accession>
<dbReference type="EMBL" id="JARKIB010000137">
    <property type="protein sequence ID" value="KAJ7733661.1"/>
    <property type="molecule type" value="Genomic_DNA"/>
</dbReference>
<feature type="region of interest" description="Disordered" evidence="1">
    <location>
        <begin position="296"/>
        <end position="326"/>
    </location>
</feature>
<feature type="domain" description="Zn(2)-C6 fungal-type" evidence="2">
    <location>
        <begin position="257"/>
        <end position="292"/>
    </location>
</feature>
<evidence type="ECO:0000313" key="4">
    <source>
        <dbReference type="Proteomes" id="UP001215598"/>
    </source>
</evidence>
<evidence type="ECO:0000259" key="2">
    <source>
        <dbReference type="PROSITE" id="PS50048"/>
    </source>
</evidence>
<gene>
    <name evidence="3" type="ORF">B0H16DRAFT_1579346</name>
</gene>
<dbReference type="GO" id="GO:0000981">
    <property type="term" value="F:DNA-binding transcription factor activity, RNA polymerase II-specific"/>
    <property type="evidence" value="ECO:0007669"/>
    <property type="project" value="InterPro"/>
</dbReference>
<dbReference type="PROSITE" id="PS50048">
    <property type="entry name" value="ZN2_CY6_FUNGAL_2"/>
    <property type="match status" value="1"/>
</dbReference>
<comment type="caution">
    <text evidence="3">The sequence shown here is derived from an EMBL/GenBank/DDBJ whole genome shotgun (WGS) entry which is preliminary data.</text>
</comment>
<feature type="region of interest" description="Disordered" evidence="1">
    <location>
        <begin position="1"/>
        <end position="29"/>
    </location>
</feature>
<dbReference type="Gene3D" id="4.10.240.10">
    <property type="entry name" value="Zn(2)-C6 fungal-type DNA-binding domain"/>
    <property type="match status" value="1"/>
</dbReference>
<dbReference type="GO" id="GO:0008270">
    <property type="term" value="F:zinc ion binding"/>
    <property type="evidence" value="ECO:0007669"/>
    <property type="project" value="InterPro"/>
</dbReference>
<dbReference type="CDD" id="cd00067">
    <property type="entry name" value="GAL4"/>
    <property type="match status" value="1"/>
</dbReference>
<dbReference type="InterPro" id="IPR036864">
    <property type="entry name" value="Zn2-C6_fun-type_DNA-bd_sf"/>
</dbReference>